<evidence type="ECO:0000256" key="1">
    <source>
        <dbReference type="SAM" id="MobiDB-lite"/>
    </source>
</evidence>
<evidence type="ECO:0000313" key="3">
    <source>
        <dbReference type="Proteomes" id="UP000006671"/>
    </source>
</evidence>
<dbReference type="EMBL" id="GG738871">
    <property type="protein sequence ID" value="EFC43849.1"/>
    <property type="molecule type" value="Genomic_DNA"/>
</dbReference>
<proteinExistence type="predicted"/>
<dbReference type="VEuPathDB" id="AmoebaDB:NAEGRDRAFT_68133"/>
<dbReference type="InParanoid" id="D2VH93"/>
<feature type="compositionally biased region" description="Polar residues" evidence="1">
    <location>
        <begin position="1"/>
        <end position="20"/>
    </location>
</feature>
<feature type="compositionally biased region" description="Polar residues" evidence="1">
    <location>
        <begin position="102"/>
        <end position="115"/>
    </location>
</feature>
<sequence length="115" mass="13030">MSHSVEIQIMENPSLSSDSAASEVDAPMLSPISKKSYSQRKLEFQAALHEMTVNKMDNLRTVNNKSTRQLTDQLTCVQRVVNNLPQDDLALEGEKKRKKLTSSRSVQSMRSYFKP</sequence>
<reference evidence="2 3" key="1">
    <citation type="journal article" date="2010" name="Cell">
        <title>The genome of Naegleria gruberi illuminates early eukaryotic versatility.</title>
        <authorList>
            <person name="Fritz-Laylin L.K."/>
            <person name="Prochnik S.E."/>
            <person name="Ginger M.L."/>
            <person name="Dacks J.B."/>
            <person name="Carpenter M.L."/>
            <person name="Field M.C."/>
            <person name="Kuo A."/>
            <person name="Paredez A."/>
            <person name="Chapman J."/>
            <person name="Pham J."/>
            <person name="Shu S."/>
            <person name="Neupane R."/>
            <person name="Cipriano M."/>
            <person name="Mancuso J."/>
            <person name="Tu H."/>
            <person name="Salamov A."/>
            <person name="Lindquist E."/>
            <person name="Shapiro H."/>
            <person name="Lucas S."/>
            <person name="Grigoriev I.V."/>
            <person name="Cande W.Z."/>
            <person name="Fulton C."/>
            <person name="Rokhsar D.S."/>
            <person name="Dawson S.C."/>
        </authorList>
    </citation>
    <scope>NUCLEOTIDE SEQUENCE [LARGE SCALE GENOMIC DNA]</scope>
    <source>
        <strain evidence="2 3">NEG-M</strain>
    </source>
</reference>
<accession>D2VH93</accession>
<gene>
    <name evidence="2" type="ORF">NAEGRDRAFT_68133</name>
</gene>
<dbReference type="Proteomes" id="UP000006671">
    <property type="component" value="Unassembled WGS sequence"/>
</dbReference>
<organism evidence="3">
    <name type="scientific">Naegleria gruberi</name>
    <name type="common">Amoeba</name>
    <dbReference type="NCBI Taxonomy" id="5762"/>
    <lineage>
        <taxon>Eukaryota</taxon>
        <taxon>Discoba</taxon>
        <taxon>Heterolobosea</taxon>
        <taxon>Tetramitia</taxon>
        <taxon>Eutetramitia</taxon>
        <taxon>Vahlkampfiidae</taxon>
        <taxon>Naegleria</taxon>
    </lineage>
</organism>
<dbReference type="KEGG" id="ngr:NAEGRDRAFT_68133"/>
<name>D2VH93_NAEGR</name>
<keyword evidence="3" id="KW-1185">Reference proteome</keyword>
<feature type="region of interest" description="Disordered" evidence="1">
    <location>
        <begin position="92"/>
        <end position="115"/>
    </location>
</feature>
<dbReference type="GeneID" id="8847662"/>
<protein>
    <submittedName>
        <fullName evidence="2">Predicted protein</fullName>
    </submittedName>
</protein>
<dbReference type="AlphaFoldDB" id="D2VH93"/>
<dbReference type="RefSeq" id="XP_002676593.1">
    <property type="nucleotide sequence ID" value="XM_002676547.1"/>
</dbReference>
<evidence type="ECO:0000313" key="2">
    <source>
        <dbReference type="EMBL" id="EFC43849.1"/>
    </source>
</evidence>
<feature type="region of interest" description="Disordered" evidence="1">
    <location>
        <begin position="1"/>
        <end position="22"/>
    </location>
</feature>